<evidence type="ECO:0000313" key="3">
    <source>
        <dbReference type="Proteomes" id="UP000010552"/>
    </source>
</evidence>
<keyword evidence="1" id="KW-0472">Membrane</keyword>
<keyword evidence="3" id="KW-1185">Reference proteome</keyword>
<protein>
    <submittedName>
        <fullName evidence="2">Uncharacterized protein</fullName>
    </submittedName>
</protein>
<dbReference type="EMBL" id="KB030754">
    <property type="protein sequence ID" value="ELK10359.1"/>
    <property type="molecule type" value="Genomic_DNA"/>
</dbReference>
<dbReference type="AlphaFoldDB" id="L5KF96"/>
<keyword evidence="1" id="KW-1133">Transmembrane helix</keyword>
<keyword evidence="1" id="KW-0812">Transmembrane</keyword>
<gene>
    <name evidence="2" type="ORF">PAL_GLEAN10015520</name>
</gene>
<evidence type="ECO:0000256" key="1">
    <source>
        <dbReference type="SAM" id="Phobius"/>
    </source>
</evidence>
<accession>L5KF96</accession>
<organism evidence="2 3">
    <name type="scientific">Pteropus alecto</name>
    <name type="common">Black flying fox</name>
    <dbReference type="NCBI Taxonomy" id="9402"/>
    <lineage>
        <taxon>Eukaryota</taxon>
        <taxon>Metazoa</taxon>
        <taxon>Chordata</taxon>
        <taxon>Craniata</taxon>
        <taxon>Vertebrata</taxon>
        <taxon>Euteleostomi</taxon>
        <taxon>Mammalia</taxon>
        <taxon>Eutheria</taxon>
        <taxon>Laurasiatheria</taxon>
        <taxon>Chiroptera</taxon>
        <taxon>Yinpterochiroptera</taxon>
        <taxon>Pteropodoidea</taxon>
        <taxon>Pteropodidae</taxon>
        <taxon>Pteropodinae</taxon>
        <taxon>Pteropus</taxon>
    </lineage>
</organism>
<feature type="transmembrane region" description="Helical" evidence="1">
    <location>
        <begin position="96"/>
        <end position="117"/>
    </location>
</feature>
<evidence type="ECO:0000313" key="2">
    <source>
        <dbReference type="EMBL" id="ELK10359.1"/>
    </source>
</evidence>
<dbReference type="Proteomes" id="UP000010552">
    <property type="component" value="Unassembled WGS sequence"/>
</dbReference>
<name>L5KF96_PTEAL</name>
<proteinExistence type="predicted"/>
<reference evidence="3" key="1">
    <citation type="journal article" date="2013" name="Science">
        <title>Comparative analysis of bat genomes provides insight into the evolution of flight and immunity.</title>
        <authorList>
            <person name="Zhang G."/>
            <person name="Cowled C."/>
            <person name="Shi Z."/>
            <person name="Huang Z."/>
            <person name="Bishop-Lilly K.A."/>
            <person name="Fang X."/>
            <person name="Wynne J.W."/>
            <person name="Xiong Z."/>
            <person name="Baker M.L."/>
            <person name="Zhao W."/>
            <person name="Tachedjian M."/>
            <person name="Zhu Y."/>
            <person name="Zhou P."/>
            <person name="Jiang X."/>
            <person name="Ng J."/>
            <person name="Yang L."/>
            <person name="Wu L."/>
            <person name="Xiao J."/>
            <person name="Feng Y."/>
            <person name="Chen Y."/>
            <person name="Sun X."/>
            <person name="Zhang Y."/>
            <person name="Marsh G.A."/>
            <person name="Crameri G."/>
            <person name="Broder C.C."/>
            <person name="Frey K.G."/>
            <person name="Wang L.F."/>
            <person name="Wang J."/>
        </authorList>
    </citation>
    <scope>NUCLEOTIDE SEQUENCE [LARGE SCALE GENOMIC DNA]</scope>
</reference>
<sequence length="129" mass="14590">MQTMSDETIALISEPDLYKTNTKRVGCGHVDTEKEIHERYERQHPINQLLDPVEAGDRAALHIHHLTWKRGQVLLRLGVFIVSLHVRQVSRERHRLFCSGVIALLGIIAPLLCDFVTDLQTPSCKTVSG</sequence>
<dbReference type="InParanoid" id="L5KF96"/>